<sequence>MRARTVAGVSHETIAKRLGRPPLTDRHALLAAARDIGFEGLTVGAVTAAVGVKYSTFYRHFPTLDAMVGSLVDLVFEKELQLSAPGGSWQDTVRDTCAELGQMLDRNPGMGAAVVALPELPIEVMAVYRRLTDALVGAGIPAHKAAMGAIYALETVTVADLTTPGLGHSLQDRQRQVDAIDPPVDPGVREATARMIDQPGSAWTIYKIDLLIAGLEAQLASS</sequence>
<dbReference type="AlphaFoldDB" id="A0A4R1I0X7"/>
<organism evidence="3 4">
    <name type="scientific">Pseudonocardia endophytica</name>
    <dbReference type="NCBI Taxonomy" id="401976"/>
    <lineage>
        <taxon>Bacteria</taxon>
        <taxon>Bacillati</taxon>
        <taxon>Actinomycetota</taxon>
        <taxon>Actinomycetes</taxon>
        <taxon>Pseudonocardiales</taxon>
        <taxon>Pseudonocardiaceae</taxon>
        <taxon>Pseudonocardia</taxon>
    </lineage>
</organism>
<gene>
    <name evidence="3" type="ORF">EV378_2715</name>
</gene>
<protein>
    <submittedName>
        <fullName evidence="3">TetR family transcriptional regulator</fullName>
    </submittedName>
</protein>
<dbReference type="SUPFAM" id="SSF46689">
    <property type="entry name" value="Homeodomain-like"/>
    <property type="match status" value="1"/>
</dbReference>
<dbReference type="SUPFAM" id="SSF48498">
    <property type="entry name" value="Tetracyclin repressor-like, C-terminal domain"/>
    <property type="match status" value="1"/>
</dbReference>
<evidence type="ECO:0000256" key="1">
    <source>
        <dbReference type="ARBA" id="ARBA00023125"/>
    </source>
</evidence>
<evidence type="ECO:0000313" key="4">
    <source>
        <dbReference type="Proteomes" id="UP000295560"/>
    </source>
</evidence>
<evidence type="ECO:0000259" key="2">
    <source>
        <dbReference type="Pfam" id="PF00440"/>
    </source>
</evidence>
<dbReference type="InterPro" id="IPR001647">
    <property type="entry name" value="HTH_TetR"/>
</dbReference>
<reference evidence="3 4" key="1">
    <citation type="submission" date="2019-03" db="EMBL/GenBank/DDBJ databases">
        <title>Sequencing the genomes of 1000 actinobacteria strains.</title>
        <authorList>
            <person name="Klenk H.-P."/>
        </authorList>
    </citation>
    <scope>NUCLEOTIDE SEQUENCE [LARGE SCALE GENOMIC DNA]</scope>
    <source>
        <strain evidence="3 4">DSM 44969</strain>
    </source>
</reference>
<evidence type="ECO:0000313" key="3">
    <source>
        <dbReference type="EMBL" id="TCK26870.1"/>
    </source>
</evidence>
<keyword evidence="1" id="KW-0238">DNA-binding</keyword>
<name>A0A4R1I0X7_PSEEN</name>
<dbReference type="InterPro" id="IPR009057">
    <property type="entry name" value="Homeodomain-like_sf"/>
</dbReference>
<dbReference type="GO" id="GO:0003677">
    <property type="term" value="F:DNA binding"/>
    <property type="evidence" value="ECO:0007669"/>
    <property type="project" value="UniProtKB-KW"/>
</dbReference>
<dbReference type="Proteomes" id="UP000295560">
    <property type="component" value="Unassembled WGS sequence"/>
</dbReference>
<keyword evidence="4" id="KW-1185">Reference proteome</keyword>
<dbReference type="Gene3D" id="1.10.357.10">
    <property type="entry name" value="Tetracycline Repressor, domain 2"/>
    <property type="match status" value="1"/>
</dbReference>
<comment type="caution">
    <text evidence="3">The sequence shown here is derived from an EMBL/GenBank/DDBJ whole genome shotgun (WGS) entry which is preliminary data.</text>
</comment>
<dbReference type="EMBL" id="SMFZ01000001">
    <property type="protein sequence ID" value="TCK26870.1"/>
    <property type="molecule type" value="Genomic_DNA"/>
</dbReference>
<dbReference type="Pfam" id="PF00440">
    <property type="entry name" value="TetR_N"/>
    <property type="match status" value="1"/>
</dbReference>
<proteinExistence type="predicted"/>
<feature type="domain" description="HTH tetR-type" evidence="2">
    <location>
        <begin position="35"/>
        <end position="68"/>
    </location>
</feature>
<accession>A0A4R1I0X7</accession>
<dbReference type="InterPro" id="IPR036271">
    <property type="entry name" value="Tet_transcr_reg_TetR-rel_C_sf"/>
</dbReference>